<dbReference type="AlphaFoldDB" id="M7NAJ5"/>
<dbReference type="PATRIC" id="fig|1137281.3.peg.1201"/>
<protein>
    <submittedName>
        <fullName evidence="2">Uncharacterized protein</fullName>
    </submittedName>
</protein>
<evidence type="ECO:0000313" key="2">
    <source>
        <dbReference type="EMBL" id="EMQ95518.1"/>
    </source>
</evidence>
<accession>M7NAJ5</accession>
<keyword evidence="1" id="KW-0472">Membrane</keyword>
<name>M7NAJ5_9FLAO</name>
<keyword evidence="1" id="KW-0812">Transmembrane</keyword>
<evidence type="ECO:0000256" key="1">
    <source>
        <dbReference type="SAM" id="Phobius"/>
    </source>
</evidence>
<feature type="transmembrane region" description="Helical" evidence="1">
    <location>
        <begin position="7"/>
        <end position="29"/>
    </location>
</feature>
<dbReference type="EMBL" id="ANLA01000007">
    <property type="protein sequence ID" value="EMQ95518.1"/>
    <property type="molecule type" value="Genomic_DNA"/>
</dbReference>
<dbReference type="eggNOG" id="ENOG502ZBT4">
    <property type="taxonomic scope" value="Bacteria"/>
</dbReference>
<comment type="caution">
    <text evidence="2">The sequence shown here is derived from an EMBL/GenBank/DDBJ whole genome shotgun (WGS) entry which is preliminary data.</text>
</comment>
<keyword evidence="1" id="KW-1133">Transmembrane helix</keyword>
<reference evidence="2 3" key="1">
    <citation type="submission" date="2012-12" db="EMBL/GenBank/DDBJ databases">
        <title>Genome assembly of Formosa sp. AK20.</title>
        <authorList>
            <person name="Kumar R."/>
            <person name="Khatri I."/>
            <person name="Vaidya B."/>
            <person name="Subramanian S."/>
            <person name="Pinnaka A."/>
        </authorList>
    </citation>
    <scope>NUCLEOTIDE SEQUENCE [LARGE SCALE GENOMIC DNA]</scope>
    <source>
        <strain evidence="2 3">AK20</strain>
    </source>
</reference>
<organism evidence="2 3">
    <name type="scientific">Xanthomarina gelatinilytica</name>
    <dbReference type="NCBI Taxonomy" id="1137281"/>
    <lineage>
        <taxon>Bacteria</taxon>
        <taxon>Pseudomonadati</taxon>
        <taxon>Bacteroidota</taxon>
        <taxon>Flavobacteriia</taxon>
        <taxon>Flavobacteriales</taxon>
        <taxon>Flavobacteriaceae</taxon>
        <taxon>Xanthomarina</taxon>
    </lineage>
</organism>
<sequence length="296" mass="33780">MLFLKRIGFVVLVFIGMSMLVSWGSLWALRQSSFYKPSFLVNSLSEKSFDYIVLGASTGLTTLNTKVIDSMLHTNGVNLSMDDTALSSQYLMLQHFLAQGKTTKVCVLAPSVKDYDVRTNELSGNDYRFLPYVNTTYVYDYYKQFKGVDAKVLAYSKWFPMLGVSYYNVELFYPSLVALMQPEKRNRFDATGNYVYPESKKASKMINDLKSVTLDFKNPYVNKIKALCKANDIELICYISPMEGKKVMVSSKDFLVINHSDLLKDSKYFFDAIHVDSKGRQVASEQFTNDIKALRK</sequence>
<proteinExistence type="predicted"/>
<keyword evidence="3" id="KW-1185">Reference proteome</keyword>
<evidence type="ECO:0000313" key="3">
    <source>
        <dbReference type="Proteomes" id="UP000012024"/>
    </source>
</evidence>
<dbReference type="Proteomes" id="UP000012024">
    <property type="component" value="Unassembled WGS sequence"/>
</dbReference>
<gene>
    <name evidence="2" type="ORF">D778_02612</name>
</gene>